<dbReference type="RefSeq" id="WP_145184616.1">
    <property type="nucleotide sequence ID" value="NZ_CP036266.1"/>
</dbReference>
<evidence type="ECO:0000313" key="1">
    <source>
        <dbReference type="EMBL" id="QDT21003.1"/>
    </source>
</evidence>
<reference evidence="1 2" key="1">
    <citation type="submission" date="2019-02" db="EMBL/GenBank/DDBJ databases">
        <title>Deep-cultivation of Planctomycetes and their phenomic and genomic characterization uncovers novel biology.</title>
        <authorList>
            <person name="Wiegand S."/>
            <person name="Jogler M."/>
            <person name="Boedeker C."/>
            <person name="Pinto D."/>
            <person name="Vollmers J."/>
            <person name="Rivas-Marin E."/>
            <person name="Kohn T."/>
            <person name="Peeters S.H."/>
            <person name="Heuer A."/>
            <person name="Rast P."/>
            <person name="Oberbeckmann S."/>
            <person name="Bunk B."/>
            <person name="Jeske O."/>
            <person name="Meyerdierks A."/>
            <person name="Storesund J.E."/>
            <person name="Kallscheuer N."/>
            <person name="Luecker S."/>
            <person name="Lage O.M."/>
            <person name="Pohl T."/>
            <person name="Merkel B.J."/>
            <person name="Hornburger P."/>
            <person name="Mueller R.-W."/>
            <person name="Bruemmer F."/>
            <person name="Labrenz M."/>
            <person name="Spormann A.M."/>
            <person name="Op den Camp H."/>
            <person name="Overmann J."/>
            <person name="Amann R."/>
            <person name="Jetten M.S.M."/>
            <person name="Mascher T."/>
            <person name="Medema M.H."/>
            <person name="Devos D.P."/>
            <person name="Kaster A.-K."/>
            <person name="Ovreas L."/>
            <person name="Rohde M."/>
            <person name="Galperin M.Y."/>
            <person name="Jogler C."/>
        </authorList>
    </citation>
    <scope>NUCLEOTIDE SEQUENCE [LARGE SCALE GENOMIC DNA]</scope>
    <source>
        <strain evidence="1 2">HG66A1</strain>
    </source>
</reference>
<organism evidence="1 2">
    <name type="scientific">Gimesia chilikensis</name>
    <dbReference type="NCBI Taxonomy" id="2605989"/>
    <lineage>
        <taxon>Bacteria</taxon>
        <taxon>Pseudomonadati</taxon>
        <taxon>Planctomycetota</taxon>
        <taxon>Planctomycetia</taxon>
        <taxon>Planctomycetales</taxon>
        <taxon>Planctomycetaceae</taxon>
        <taxon>Gimesia</taxon>
    </lineage>
</organism>
<evidence type="ECO:0000313" key="2">
    <source>
        <dbReference type="Proteomes" id="UP000320421"/>
    </source>
</evidence>
<gene>
    <name evidence="1" type="ORF">HG66A1_27960</name>
</gene>
<name>A0A517PNQ5_9PLAN</name>
<proteinExistence type="predicted"/>
<sequence>MGIDLLDLIFRLENRFGIKIPRQRTHDLLEQGNTADPPDGAWTDFRVSDLVALVESLVAEQHPDIEQDVFAGVRMEIVACLQVEEQDVTPEAWLVRDLGME</sequence>
<accession>A0A517PNQ5</accession>
<dbReference type="AlphaFoldDB" id="A0A517PNQ5"/>
<keyword evidence="2" id="KW-1185">Reference proteome</keyword>
<protein>
    <submittedName>
        <fullName evidence="1">Acyl carrier protein</fullName>
    </submittedName>
</protein>
<dbReference type="Proteomes" id="UP000320421">
    <property type="component" value="Chromosome"/>
</dbReference>
<dbReference type="EMBL" id="CP036266">
    <property type="protein sequence ID" value="QDT21003.1"/>
    <property type="molecule type" value="Genomic_DNA"/>
</dbReference>